<dbReference type="PANTHER" id="PTHR35175">
    <property type="entry name" value="DUF1289 DOMAIN-CONTAINING PROTEIN"/>
    <property type="match status" value="1"/>
</dbReference>
<comment type="caution">
    <text evidence="1">The sequence shown here is derived from an EMBL/GenBank/DDBJ whole genome shotgun (WGS) entry which is preliminary data.</text>
</comment>
<organism evidence="1 2">
    <name type="scientific">Pseudomonas tolaasii NCPPB 2192</name>
    <dbReference type="NCBI Taxonomy" id="564423"/>
    <lineage>
        <taxon>Bacteria</taxon>
        <taxon>Pseudomonadati</taxon>
        <taxon>Pseudomonadota</taxon>
        <taxon>Gammaproteobacteria</taxon>
        <taxon>Pseudomonadales</taxon>
        <taxon>Pseudomonadaceae</taxon>
        <taxon>Pseudomonas</taxon>
    </lineage>
</organism>
<evidence type="ECO:0000313" key="2">
    <source>
        <dbReference type="Proteomes" id="UP000232891"/>
    </source>
</evidence>
<name>A0ABX4QKM9_PSETO</name>
<protein>
    <recommendedName>
        <fullName evidence="3">Fe-S protein YdhL (DUF1289 family)</fullName>
    </recommendedName>
</protein>
<gene>
    <name evidence="1" type="ORF">ATI14_4427</name>
</gene>
<dbReference type="EMBL" id="PHHD01000001">
    <property type="protein sequence ID" value="PKA77384.1"/>
    <property type="molecule type" value="Genomic_DNA"/>
</dbReference>
<reference evidence="1 2" key="1">
    <citation type="submission" date="2017-11" db="EMBL/GenBank/DDBJ databases">
        <title>Genome sequencing of a diverse group of Pseudomonas species.</title>
        <authorList>
            <person name="Loper J."/>
        </authorList>
    </citation>
    <scope>NUCLEOTIDE SEQUENCE [LARGE SCALE GENOMIC DNA]</scope>
    <source>
        <strain evidence="1 2">NCPPB 2192</strain>
    </source>
</reference>
<keyword evidence="2" id="KW-1185">Reference proteome</keyword>
<dbReference type="InterPro" id="IPR010710">
    <property type="entry name" value="DUF1289"/>
</dbReference>
<accession>A0ABX4QKM9</accession>
<dbReference type="Proteomes" id="UP000232891">
    <property type="component" value="Unassembled WGS sequence"/>
</dbReference>
<dbReference type="Pfam" id="PF06945">
    <property type="entry name" value="DUF1289"/>
    <property type="match status" value="1"/>
</dbReference>
<dbReference type="PANTHER" id="PTHR35175:SF1">
    <property type="entry name" value="OXIDOREDUCTASE"/>
    <property type="match status" value="1"/>
</dbReference>
<proteinExistence type="predicted"/>
<evidence type="ECO:0008006" key="3">
    <source>
        <dbReference type="Google" id="ProtNLM"/>
    </source>
</evidence>
<evidence type="ECO:0000313" key="1">
    <source>
        <dbReference type="EMBL" id="PKA77384.1"/>
    </source>
</evidence>
<sequence>MCQSLRKAPTGAVLFHLTMLFMPNQTIKTPCVGLCSTVYGDLVCRGCKRYHHEVIQWNGYNAEEKQAVWLRLEQLLVQVMASKLEVFDPHLLRQQLEARKIRFVPHQSPYCWAYQLIARGARVISKLDAYGLALLPEFRERHLAELRDAIDREFFLLSEAHYERYIAPGFLKEAFGPALIATF</sequence>